<keyword evidence="4" id="KW-1185">Reference proteome</keyword>
<dbReference type="Pfam" id="PF07971">
    <property type="entry name" value="Glyco_hydro_92"/>
    <property type="match status" value="1"/>
</dbReference>
<dbReference type="InterPro" id="IPR041371">
    <property type="entry name" value="GH92_N"/>
</dbReference>
<dbReference type="Gene3D" id="1.20.1610.10">
    <property type="entry name" value="alpha-1,2-mannosidases domains"/>
    <property type="match status" value="1"/>
</dbReference>
<dbReference type="Gene3D" id="3.30.2080.10">
    <property type="entry name" value="GH92 mannosidase domain"/>
    <property type="match status" value="1"/>
</dbReference>
<dbReference type="InterPro" id="IPR012939">
    <property type="entry name" value="Glyco_hydro_92"/>
</dbReference>
<dbReference type="PANTHER" id="PTHR12143">
    <property type="entry name" value="PEPTIDE N-GLYCANASE PNGASE -RELATED"/>
    <property type="match status" value="1"/>
</dbReference>
<dbReference type="GO" id="GO:0006516">
    <property type="term" value="P:glycoprotein catabolic process"/>
    <property type="evidence" value="ECO:0007669"/>
    <property type="project" value="TreeGrafter"/>
</dbReference>
<gene>
    <name evidence="3" type="ORF">Ctob_011173</name>
</gene>
<dbReference type="InterPro" id="IPR014718">
    <property type="entry name" value="GH-type_carb-bd"/>
</dbReference>
<dbReference type="Gene3D" id="1.20.1050.60">
    <property type="entry name" value="alpha-1,2-mannosidase"/>
    <property type="match status" value="1"/>
</dbReference>
<dbReference type="GO" id="GO:0005975">
    <property type="term" value="P:carbohydrate metabolic process"/>
    <property type="evidence" value="ECO:0007669"/>
    <property type="project" value="InterPro"/>
</dbReference>
<sequence length="795" mass="87727">MSRGNVLPETQMPWGFNGFAPETDGTGSDPHSRSGFWFYSRSFRFFGMRLTHQPSPWCEDYGSMRFFAYLTDGNMGDSNSASAYDPASSTWLPYYQKHTMNAYCNAESCLTLEVTATEHGAIMRFKFPKDTSTSAAADAGWKTTRRVEAIMNTKLSLEKGLPWINDTVQHGTSGTDGLAVLTGHTTRTDQGPSASEMRFAHYFYATVGGGQDGMQPAQPFRFGHEGLDIGTGFLDFHSEDVDDDTLVLRVATSMISPAQAQANHAAEVQGVSFESAMEANKAAWHDVTSRMTINDLGPGYTDQQAEAWRTIVYSSMYRAAKYPRKLWEIDHATGKAIHWSPDTGKQEDGVFSTDQGFWDAYRTTYSWLALLFPERFAESMQGWLMRFEESGWVPQWAHPGSNGGMTGTMSDVTFSEAIIKLPHCVGSSPISATHGLGVPAARAKGYCVNATGLLAASMRNAMVDPRIPGSQGGNSGGNGRACLNEYIEHGYIPLECKDGSAQVSRSMNYWHSDWAIGNAARLLNRSSEAEILLKRSQKWTTLFDPKLAHFRPKYANGTFQDGFDEFAWGPGPGYTEAGPWQYRFEVPYDPIALQTTLKANGFDGCDLVQRANTISSAFHFGSGGQYSSLIHEMTEMGVNAWGQWELNNQPVWALQHMQVAFDSSVTGKCATQAQQWLRRSNSMLRADDAMYPGDEDNGSMGAWFLFNMVGLYPLSPASDSYVVGSPLFANVTLDVGAPRPLVIAASNQSPDNVYVQSLEWNGERFDGVTIKYDELMQGGILHFVMGKEPPVHDEL</sequence>
<dbReference type="GO" id="GO:0030246">
    <property type="term" value="F:carbohydrate binding"/>
    <property type="evidence" value="ECO:0007669"/>
    <property type="project" value="InterPro"/>
</dbReference>
<reference evidence="4" key="1">
    <citation type="journal article" date="2015" name="PLoS Genet.">
        <title>Genome Sequence and Transcriptome Analyses of Chrysochromulina tobin: Metabolic Tools for Enhanced Algal Fitness in the Prominent Order Prymnesiales (Haptophyceae).</title>
        <authorList>
            <person name="Hovde B.T."/>
            <person name="Deodato C.R."/>
            <person name="Hunsperger H.M."/>
            <person name="Ryken S.A."/>
            <person name="Yost W."/>
            <person name="Jha R.K."/>
            <person name="Patterson J."/>
            <person name="Monnat R.J. Jr."/>
            <person name="Barlow S.B."/>
            <person name="Starkenburg S.R."/>
            <person name="Cattolico R.A."/>
        </authorList>
    </citation>
    <scope>NUCLEOTIDE SEQUENCE</scope>
    <source>
        <strain evidence="4">CCMP291</strain>
    </source>
</reference>
<feature type="domain" description="Glycosyl hydrolase family 92 N-terminal" evidence="2">
    <location>
        <begin position="3"/>
        <end position="205"/>
    </location>
</feature>
<proteinExistence type="predicted"/>
<name>A0A0M0K457_9EUKA</name>
<comment type="caution">
    <text evidence="3">The sequence shown here is derived from an EMBL/GenBank/DDBJ whole genome shotgun (WGS) entry which is preliminary data.</text>
</comment>
<dbReference type="Pfam" id="PF17678">
    <property type="entry name" value="Glyco_hydro_92N"/>
    <property type="match status" value="1"/>
</dbReference>
<dbReference type="GO" id="GO:0000224">
    <property type="term" value="F:peptide-N4-(N-acetyl-beta-glucosaminyl)asparagine amidase activity"/>
    <property type="evidence" value="ECO:0007669"/>
    <property type="project" value="TreeGrafter"/>
</dbReference>
<dbReference type="EMBL" id="JWZX01001585">
    <property type="protein sequence ID" value="KOO33158.1"/>
    <property type="molecule type" value="Genomic_DNA"/>
</dbReference>
<evidence type="ECO:0000259" key="1">
    <source>
        <dbReference type="Pfam" id="PF07971"/>
    </source>
</evidence>
<dbReference type="Proteomes" id="UP000037460">
    <property type="component" value="Unassembled WGS sequence"/>
</dbReference>
<dbReference type="InterPro" id="IPR050883">
    <property type="entry name" value="PNGase"/>
</dbReference>
<organism evidence="3 4">
    <name type="scientific">Chrysochromulina tobinii</name>
    <dbReference type="NCBI Taxonomy" id="1460289"/>
    <lineage>
        <taxon>Eukaryota</taxon>
        <taxon>Haptista</taxon>
        <taxon>Haptophyta</taxon>
        <taxon>Prymnesiophyceae</taxon>
        <taxon>Prymnesiales</taxon>
        <taxon>Chrysochromulinaceae</taxon>
        <taxon>Chrysochromulina</taxon>
    </lineage>
</organism>
<evidence type="ECO:0000259" key="2">
    <source>
        <dbReference type="Pfam" id="PF17678"/>
    </source>
</evidence>
<dbReference type="GO" id="GO:0005634">
    <property type="term" value="C:nucleus"/>
    <property type="evidence" value="ECO:0007669"/>
    <property type="project" value="TreeGrafter"/>
</dbReference>
<dbReference type="Gene3D" id="2.70.98.10">
    <property type="match status" value="1"/>
</dbReference>
<dbReference type="OrthoDB" id="419909at2759"/>
<accession>A0A0M0K457</accession>
<dbReference type="SUPFAM" id="SSF48208">
    <property type="entry name" value="Six-hairpin glycosidases"/>
    <property type="match status" value="1"/>
</dbReference>
<feature type="domain" description="Glycosyl hydrolase family 92" evidence="1">
    <location>
        <begin position="259"/>
        <end position="787"/>
    </location>
</feature>
<evidence type="ECO:0000313" key="4">
    <source>
        <dbReference type="Proteomes" id="UP000037460"/>
    </source>
</evidence>
<dbReference type="InterPro" id="IPR008928">
    <property type="entry name" value="6-hairpin_glycosidase_sf"/>
</dbReference>
<protein>
    <submittedName>
        <fullName evidence="3">Alpha-1,2-mannosidase</fullName>
    </submittedName>
</protein>
<dbReference type="PANTHER" id="PTHR12143:SF43">
    <property type="entry name" value="PUTATIVE-RELATED"/>
    <property type="match status" value="1"/>
</dbReference>
<dbReference type="GO" id="GO:0005829">
    <property type="term" value="C:cytosol"/>
    <property type="evidence" value="ECO:0007669"/>
    <property type="project" value="TreeGrafter"/>
</dbReference>
<evidence type="ECO:0000313" key="3">
    <source>
        <dbReference type="EMBL" id="KOO33158.1"/>
    </source>
</evidence>
<dbReference type="AlphaFoldDB" id="A0A0M0K457"/>